<evidence type="ECO:0000313" key="2">
    <source>
        <dbReference type="EMBL" id="MCP2370880.1"/>
    </source>
</evidence>
<feature type="region of interest" description="Disordered" evidence="1">
    <location>
        <begin position="14"/>
        <end position="43"/>
    </location>
</feature>
<name>A0A9X2H1G0_9MICO</name>
<reference evidence="2" key="1">
    <citation type="submission" date="2022-06" db="EMBL/GenBank/DDBJ databases">
        <title>Sequencing the genomes of 1000 actinobacteria strains.</title>
        <authorList>
            <person name="Klenk H.-P."/>
        </authorList>
    </citation>
    <scope>NUCLEOTIDE SEQUENCE</scope>
    <source>
        <strain evidence="2">DSM 22016</strain>
    </source>
</reference>
<comment type="caution">
    <text evidence="2">The sequence shown here is derived from an EMBL/GenBank/DDBJ whole genome shotgun (WGS) entry which is preliminary data.</text>
</comment>
<proteinExistence type="predicted"/>
<evidence type="ECO:0000256" key="1">
    <source>
        <dbReference type="SAM" id="MobiDB-lite"/>
    </source>
</evidence>
<gene>
    <name evidence="2" type="ORF">BJ978_001556</name>
</gene>
<sequence length="157" mass="17106">MVVIFGIAGVPQEDLMVPDPRSSPPRTPAPADGAGIRPSSPHSAAARRQIAERDRFLADLGDLELRLAIIDDRFERLASRPAAMFRSFRDDTVNRVRAIASRAAQLERRGVLTPQHRSRAAALCIALKHRVGCLDARHAQHHPRSAGMRATTAPSAP</sequence>
<dbReference type="RefSeq" id="WP_156999264.1">
    <property type="nucleotide sequence ID" value="NZ_BAAANU010000011.1"/>
</dbReference>
<protein>
    <submittedName>
        <fullName evidence="2">Uncharacterized protein</fullName>
    </submittedName>
</protein>
<keyword evidence="3" id="KW-1185">Reference proteome</keyword>
<dbReference type="Proteomes" id="UP001139722">
    <property type="component" value="Unassembled WGS sequence"/>
</dbReference>
<dbReference type="AlphaFoldDB" id="A0A9X2H1G0"/>
<evidence type="ECO:0000313" key="3">
    <source>
        <dbReference type="Proteomes" id="UP001139722"/>
    </source>
</evidence>
<accession>A0A9X2H1G0</accession>
<dbReference type="EMBL" id="JAMZDY010000001">
    <property type="protein sequence ID" value="MCP2370880.1"/>
    <property type="molecule type" value="Genomic_DNA"/>
</dbReference>
<organism evidence="2 3">
    <name type="scientific">Agromyces terreus</name>
    <dbReference type="NCBI Taxonomy" id="424795"/>
    <lineage>
        <taxon>Bacteria</taxon>
        <taxon>Bacillati</taxon>
        <taxon>Actinomycetota</taxon>
        <taxon>Actinomycetes</taxon>
        <taxon>Micrococcales</taxon>
        <taxon>Microbacteriaceae</taxon>
        <taxon>Agromyces</taxon>
    </lineage>
</organism>
<dbReference type="OrthoDB" id="5007436at2"/>